<dbReference type="STRING" id="1073423.SAMN04488700_1886"/>
<dbReference type="PIRSF" id="PIRSF002599">
    <property type="entry name" value="Cold_shock_A"/>
    <property type="match status" value="1"/>
</dbReference>
<dbReference type="Pfam" id="PF06961">
    <property type="entry name" value="DUF1294"/>
    <property type="match status" value="1"/>
</dbReference>
<feature type="transmembrane region" description="Helical" evidence="1">
    <location>
        <begin position="6"/>
        <end position="23"/>
    </location>
</feature>
<evidence type="ECO:0000256" key="1">
    <source>
        <dbReference type="SAM" id="Phobius"/>
    </source>
</evidence>
<dbReference type="OrthoDB" id="1698854at2"/>
<dbReference type="InterPro" id="IPR010718">
    <property type="entry name" value="DUF1294"/>
</dbReference>
<evidence type="ECO:0000313" key="2">
    <source>
        <dbReference type="EMBL" id="SMH36402.1"/>
    </source>
</evidence>
<proteinExistence type="predicted"/>
<feature type="transmembrane region" description="Helical" evidence="1">
    <location>
        <begin position="70"/>
        <end position="88"/>
    </location>
</feature>
<keyword evidence="1" id="KW-1133">Transmembrane helix</keyword>
<dbReference type="EMBL" id="FXBJ01000002">
    <property type="protein sequence ID" value="SMH36402.1"/>
    <property type="molecule type" value="Genomic_DNA"/>
</dbReference>
<keyword evidence="1" id="KW-0472">Membrane</keyword>
<organism evidence="2 3">
    <name type="scientific">Carnobacterium iners</name>
    <dbReference type="NCBI Taxonomy" id="1073423"/>
    <lineage>
        <taxon>Bacteria</taxon>
        <taxon>Bacillati</taxon>
        <taxon>Bacillota</taxon>
        <taxon>Bacilli</taxon>
        <taxon>Lactobacillales</taxon>
        <taxon>Carnobacteriaceae</taxon>
        <taxon>Carnobacterium</taxon>
    </lineage>
</organism>
<keyword evidence="1" id="KW-0812">Transmembrane</keyword>
<dbReference type="InterPro" id="IPR012156">
    <property type="entry name" value="Cold_shock_CspA"/>
</dbReference>
<reference evidence="2 3" key="1">
    <citation type="submission" date="2017-04" db="EMBL/GenBank/DDBJ databases">
        <authorList>
            <person name="Afonso C.L."/>
            <person name="Miller P.J."/>
            <person name="Scott M.A."/>
            <person name="Spackman E."/>
            <person name="Goraichik I."/>
            <person name="Dimitrov K.M."/>
            <person name="Suarez D.L."/>
            <person name="Swayne D.E."/>
        </authorList>
    </citation>
    <scope>NUCLEOTIDE SEQUENCE [LARGE SCALE GENOMIC DNA]</scope>
    <source>
        <strain evidence="2 3">LMG26642</strain>
    </source>
</reference>
<gene>
    <name evidence="2" type="ORF">SAMN04488700_1886</name>
</gene>
<evidence type="ECO:0000313" key="3">
    <source>
        <dbReference type="Proteomes" id="UP000193435"/>
    </source>
</evidence>
<dbReference type="GO" id="GO:0003676">
    <property type="term" value="F:nucleic acid binding"/>
    <property type="evidence" value="ECO:0007669"/>
    <property type="project" value="InterPro"/>
</dbReference>
<sequence length="89" mass="10143">MLTYLVAYSVALNGWLFILMGLDKKKAQQHKWRIPEKRLLTLGLVGGGLGGLLGMYLFRHKTKELKFKVIYSLGVVVLLSVIFYFLVLN</sequence>
<keyword evidence="3" id="KW-1185">Reference proteome</keyword>
<feature type="transmembrane region" description="Helical" evidence="1">
    <location>
        <begin position="39"/>
        <end position="58"/>
    </location>
</feature>
<accession>A0A1X7NF75</accession>
<dbReference type="Proteomes" id="UP000193435">
    <property type="component" value="Unassembled WGS sequence"/>
</dbReference>
<dbReference type="AlphaFoldDB" id="A0A1X7NF75"/>
<name>A0A1X7NF75_9LACT</name>
<protein>
    <submittedName>
        <fullName evidence="2">Uncharacterized membrane protein YsdA, DUF1294 family</fullName>
    </submittedName>
</protein>
<dbReference type="RefSeq" id="WP_085559975.1">
    <property type="nucleotide sequence ID" value="NZ_FOAH01000003.1"/>
</dbReference>